<evidence type="ECO:0000313" key="3">
    <source>
        <dbReference type="EMBL" id="KAK6629369.1"/>
    </source>
</evidence>
<dbReference type="Pfam" id="PF15923">
    <property type="entry name" value="DUF4745"/>
    <property type="match status" value="1"/>
</dbReference>
<evidence type="ECO:0000256" key="1">
    <source>
        <dbReference type="SAM" id="MobiDB-lite"/>
    </source>
</evidence>
<protein>
    <recommendedName>
        <fullName evidence="2">DUF4745 domain-containing protein</fullName>
    </recommendedName>
</protein>
<comment type="caution">
    <text evidence="3">The sequence shown here is derived from an EMBL/GenBank/DDBJ whole genome shotgun (WGS) entry which is preliminary data.</text>
</comment>
<reference evidence="3 4" key="1">
    <citation type="submission" date="2023-10" db="EMBL/GenBank/DDBJ databases">
        <title>Genomes of two closely related lineages of the louse Polyplax serrata with different host specificities.</title>
        <authorList>
            <person name="Martinu J."/>
            <person name="Tarabai H."/>
            <person name="Stefka J."/>
            <person name="Hypsa V."/>
        </authorList>
    </citation>
    <scope>NUCLEOTIDE SEQUENCE [LARGE SCALE GENOMIC DNA]</scope>
    <source>
        <strain evidence="3">HR10_N</strain>
    </source>
</reference>
<feature type="region of interest" description="Disordered" evidence="1">
    <location>
        <begin position="327"/>
        <end position="420"/>
    </location>
</feature>
<dbReference type="Proteomes" id="UP001372834">
    <property type="component" value="Unassembled WGS sequence"/>
</dbReference>
<accession>A0AAN8NUX9</accession>
<dbReference type="AlphaFoldDB" id="A0AAN8NUX9"/>
<dbReference type="EMBL" id="JAWJWE010000036">
    <property type="protein sequence ID" value="KAK6629369.1"/>
    <property type="molecule type" value="Genomic_DNA"/>
</dbReference>
<feature type="compositionally biased region" description="Polar residues" evidence="1">
    <location>
        <begin position="355"/>
        <end position="371"/>
    </location>
</feature>
<feature type="compositionally biased region" description="Polar residues" evidence="1">
    <location>
        <begin position="330"/>
        <end position="345"/>
    </location>
</feature>
<feature type="region of interest" description="Disordered" evidence="1">
    <location>
        <begin position="435"/>
        <end position="463"/>
    </location>
</feature>
<evidence type="ECO:0000259" key="2">
    <source>
        <dbReference type="Pfam" id="PF15923"/>
    </source>
</evidence>
<gene>
    <name evidence="3" type="ORF">RUM43_003186</name>
</gene>
<sequence>MQGFNGNKVPDRIEKGSGITMVTSPSSKDISDCISSWLAYLQMLCGLCNAGSRLSHSLTSLLQDTMPNNRMMMMQCQTMWEELVKASTVASSSIKSQVLTALQEYSLVNDSETDVQRTSQIIFSSLVTFINLQYQLCAVCCDCLGPLAGCSCLSTNKPLQKHEPDCSSALMQHCFQRLFQLPSSNSSNKGVKSPSHLSALQNSQRRWSEAAAQEVAGVSDIDGTMRRWSMPWETSKLTEQSGWPSSRSQSKSRLTVPMINSQDRSRSVTPESVWHSSMASQEELQEVIKLLSCPVPSLQTSLYLPNPKTQLPGVTLTGCTLDVFGHEPWSESTTPGSRRGSNSPHRGSWAVPESISHTWSETMSGGDSSYELNPATLASRKSSSSTDSSSSHSLYSRSTTGSLSGASGSSESGGPEIRPHLYSMWSGADLPFIKLPESNEPIKESTSEPQQETRHTLFTPKSH</sequence>
<feature type="compositionally biased region" description="Basic and acidic residues" evidence="1">
    <location>
        <begin position="440"/>
        <end position="455"/>
    </location>
</feature>
<organism evidence="3 4">
    <name type="scientific">Polyplax serrata</name>
    <name type="common">Common mouse louse</name>
    <dbReference type="NCBI Taxonomy" id="468196"/>
    <lineage>
        <taxon>Eukaryota</taxon>
        <taxon>Metazoa</taxon>
        <taxon>Ecdysozoa</taxon>
        <taxon>Arthropoda</taxon>
        <taxon>Hexapoda</taxon>
        <taxon>Insecta</taxon>
        <taxon>Pterygota</taxon>
        <taxon>Neoptera</taxon>
        <taxon>Paraneoptera</taxon>
        <taxon>Psocodea</taxon>
        <taxon>Troctomorpha</taxon>
        <taxon>Phthiraptera</taxon>
        <taxon>Anoplura</taxon>
        <taxon>Polyplacidae</taxon>
        <taxon>Polyplax</taxon>
    </lineage>
</organism>
<feature type="compositionally biased region" description="Low complexity" evidence="1">
    <location>
        <begin position="379"/>
        <end position="414"/>
    </location>
</feature>
<evidence type="ECO:0000313" key="4">
    <source>
        <dbReference type="Proteomes" id="UP001372834"/>
    </source>
</evidence>
<feature type="region of interest" description="Disordered" evidence="1">
    <location>
        <begin position="1"/>
        <end position="28"/>
    </location>
</feature>
<name>A0AAN8NUX9_POLSC</name>
<proteinExistence type="predicted"/>
<feature type="domain" description="DUF4745" evidence="2">
    <location>
        <begin position="17"/>
        <end position="142"/>
    </location>
</feature>
<dbReference type="InterPro" id="IPR031813">
    <property type="entry name" value="DUF4745"/>
</dbReference>